<evidence type="ECO:0000256" key="7">
    <source>
        <dbReference type="PIRSR" id="PIRSR000350-4"/>
    </source>
</evidence>
<accession>A0A1Y2SXB7</accession>
<keyword evidence="6" id="KW-0520">NAD</keyword>
<keyword evidence="2" id="KW-0285">Flavoprotein</keyword>
<dbReference type="FunFam" id="3.30.390.30:FF:000001">
    <property type="entry name" value="Dihydrolipoyl dehydrogenase"/>
    <property type="match status" value="1"/>
</dbReference>
<dbReference type="InterPro" id="IPR023753">
    <property type="entry name" value="FAD/NAD-binding_dom"/>
</dbReference>
<keyword evidence="6" id="KW-0547">Nucleotide-binding</keyword>
<sequence>MTSMDQTTQQYDIIIIGFGKAGKTFAKAASKQGKKVAVVERSAAMYGGTCINIACIPSKTMVVASNQGLSFDDAMARKHSVVTALNGKNYHMLADDENIDVIDGVARFASNNVVDVFASDESDDSDAAATDPAHAQKPLRTLTAEHIIINTGATSIVPDIPGLRDSRYMLTSTEALDLEHMPKRTVIIGGGYIALEFASMLNTFGSEVTVLERSEKLMPREDAEIAAQAVADLKSAGVHFELGVDTLSVEDGESSVTVHTSAGDFEGEAVLVATGRSPRTQGLGLENTDIRTGERGEVLVNEKLETTAPGVYAVGDVTGGPQFTYISLDDFRILRSQFFGQGERTTANRGHIPYSVFITPTLSRIGLTFAQAQEQGLDVVENSVPVNTIPRHKINNDPRGLFKVVVDRTSQEIVGASLYGAQSEELINYLKMAMDNHIPYTYVRDAIFTHPTMSESFNDLLNI</sequence>
<dbReference type="SUPFAM" id="SSF55424">
    <property type="entry name" value="FAD/NAD-linked reductases, dimerisation (C-terminal) domain"/>
    <property type="match status" value="1"/>
</dbReference>
<gene>
    <name evidence="10" type="ORF">B9T39_02420</name>
</gene>
<evidence type="ECO:0000259" key="9">
    <source>
        <dbReference type="Pfam" id="PF07992"/>
    </source>
</evidence>
<dbReference type="PIRSF" id="PIRSF000350">
    <property type="entry name" value="Mercury_reductase_MerA"/>
    <property type="match status" value="1"/>
</dbReference>
<evidence type="ECO:0000313" key="11">
    <source>
        <dbReference type="Proteomes" id="UP000243540"/>
    </source>
</evidence>
<protein>
    <submittedName>
        <fullName evidence="10">Dihydrolipoamide dehydrogenase</fullName>
    </submittedName>
</protein>
<dbReference type="PANTHER" id="PTHR43014:SF4">
    <property type="entry name" value="PYRIDINE NUCLEOTIDE-DISULFIDE OXIDOREDUCTASE RCLA-RELATED"/>
    <property type="match status" value="1"/>
</dbReference>
<dbReference type="NCBIfam" id="NF005572">
    <property type="entry name" value="PRK07251.1"/>
    <property type="match status" value="1"/>
</dbReference>
<evidence type="ECO:0000259" key="8">
    <source>
        <dbReference type="Pfam" id="PF02852"/>
    </source>
</evidence>
<proteinExistence type="inferred from homology"/>
<dbReference type="SUPFAM" id="SSF51905">
    <property type="entry name" value="FAD/NAD(P)-binding domain"/>
    <property type="match status" value="1"/>
</dbReference>
<feature type="active site" description="Proton acceptor" evidence="5">
    <location>
        <position position="450"/>
    </location>
</feature>
<organism evidence="10 11">
    <name type="scientific">Alloscardovia macacae</name>
    <dbReference type="NCBI Taxonomy" id="1160091"/>
    <lineage>
        <taxon>Bacteria</taxon>
        <taxon>Bacillati</taxon>
        <taxon>Actinomycetota</taxon>
        <taxon>Actinomycetes</taxon>
        <taxon>Bifidobacteriales</taxon>
        <taxon>Bifidobacteriaceae</taxon>
        <taxon>Alloscardovia</taxon>
    </lineage>
</organism>
<dbReference type="InterPro" id="IPR016156">
    <property type="entry name" value="FAD/NAD-linked_Rdtase_dimer_sf"/>
</dbReference>
<dbReference type="InterPro" id="IPR001100">
    <property type="entry name" value="Pyr_nuc-diS_OxRdtase"/>
</dbReference>
<evidence type="ECO:0000256" key="3">
    <source>
        <dbReference type="ARBA" id="ARBA00022827"/>
    </source>
</evidence>
<dbReference type="PRINTS" id="PR00411">
    <property type="entry name" value="PNDRDTASEI"/>
</dbReference>
<feature type="binding site" evidence="6">
    <location>
        <position position="275"/>
    </location>
    <ligand>
        <name>NAD(+)</name>
        <dbReference type="ChEBI" id="CHEBI:57540"/>
    </ligand>
</feature>
<dbReference type="InterPro" id="IPR036188">
    <property type="entry name" value="FAD/NAD-bd_sf"/>
</dbReference>
<keyword evidence="4" id="KW-0560">Oxidoreductase</keyword>
<feature type="binding site" evidence="6">
    <location>
        <begin position="189"/>
        <end position="196"/>
    </location>
    <ligand>
        <name>NAD(+)</name>
        <dbReference type="ChEBI" id="CHEBI:57540"/>
    </ligand>
</feature>
<dbReference type="GO" id="GO:0003955">
    <property type="term" value="F:NAD(P)H dehydrogenase (quinone) activity"/>
    <property type="evidence" value="ECO:0007669"/>
    <property type="project" value="TreeGrafter"/>
</dbReference>
<dbReference type="Pfam" id="PF07992">
    <property type="entry name" value="Pyr_redox_2"/>
    <property type="match status" value="1"/>
</dbReference>
<feature type="binding site" evidence="6">
    <location>
        <position position="59"/>
    </location>
    <ligand>
        <name>FAD</name>
        <dbReference type="ChEBI" id="CHEBI:57692"/>
    </ligand>
</feature>
<dbReference type="GO" id="GO:0050660">
    <property type="term" value="F:flavin adenine dinucleotide binding"/>
    <property type="evidence" value="ECO:0007669"/>
    <property type="project" value="TreeGrafter"/>
</dbReference>
<feature type="domain" description="Pyridine nucleotide-disulphide oxidoreductase dimerisation" evidence="8">
    <location>
        <begin position="352"/>
        <end position="459"/>
    </location>
</feature>
<evidence type="ECO:0000256" key="1">
    <source>
        <dbReference type="ARBA" id="ARBA00007532"/>
    </source>
</evidence>
<evidence type="ECO:0000256" key="5">
    <source>
        <dbReference type="PIRSR" id="PIRSR000350-2"/>
    </source>
</evidence>
<comment type="cofactor">
    <cofactor evidence="6">
        <name>FAD</name>
        <dbReference type="ChEBI" id="CHEBI:57692"/>
    </cofactor>
    <text evidence="6">Binds 1 FAD per subunit.</text>
</comment>
<evidence type="ECO:0000256" key="4">
    <source>
        <dbReference type="ARBA" id="ARBA00023002"/>
    </source>
</evidence>
<dbReference type="PRINTS" id="PR00368">
    <property type="entry name" value="FADPNR"/>
</dbReference>
<reference evidence="10 11" key="1">
    <citation type="submission" date="2017-04" db="EMBL/GenBank/DDBJ databases">
        <title>Draft genome sequences of Alloscardovia macacae UMA81211 and UMA81212 isolated from the feces of a rhesus macaque (Macaca mulatta).</title>
        <authorList>
            <person name="Albert K."/>
            <person name="Sela D.A."/>
        </authorList>
    </citation>
    <scope>NUCLEOTIDE SEQUENCE [LARGE SCALE GENOMIC DNA]</scope>
    <source>
        <strain evidence="10 11">UMA81212</strain>
    </source>
</reference>
<dbReference type="EMBL" id="NEKC01000004">
    <property type="protein sequence ID" value="OTA29710.1"/>
    <property type="molecule type" value="Genomic_DNA"/>
</dbReference>
<dbReference type="Proteomes" id="UP000243540">
    <property type="component" value="Unassembled WGS sequence"/>
</dbReference>
<feature type="binding site" evidence="6">
    <location>
        <position position="316"/>
    </location>
    <ligand>
        <name>FAD</name>
        <dbReference type="ChEBI" id="CHEBI:57692"/>
    </ligand>
</feature>
<dbReference type="InterPro" id="IPR004099">
    <property type="entry name" value="Pyr_nucl-diS_OxRdtase_dimer"/>
</dbReference>
<dbReference type="PANTHER" id="PTHR43014">
    <property type="entry name" value="MERCURIC REDUCTASE"/>
    <property type="match status" value="1"/>
</dbReference>
<evidence type="ECO:0000256" key="2">
    <source>
        <dbReference type="ARBA" id="ARBA00022630"/>
    </source>
</evidence>
<comment type="similarity">
    <text evidence="1">Belongs to the class-I pyridine nucleotide-disulfide oxidoreductase family.</text>
</comment>
<dbReference type="Pfam" id="PF02852">
    <property type="entry name" value="Pyr_redox_dim"/>
    <property type="match status" value="1"/>
</dbReference>
<dbReference type="NCBIfam" id="NF041853">
    <property type="entry name" value="hythiocyan_redase_MerA"/>
    <property type="match status" value="1"/>
</dbReference>
<feature type="binding site" evidence="6">
    <location>
        <position position="212"/>
    </location>
    <ligand>
        <name>NAD(+)</name>
        <dbReference type="ChEBI" id="CHEBI:57540"/>
    </ligand>
</feature>
<comment type="caution">
    <text evidence="10">The sequence shown here is derived from an EMBL/GenBank/DDBJ whole genome shotgun (WGS) entry which is preliminary data.</text>
</comment>
<feature type="domain" description="FAD/NAD(P)-binding" evidence="9">
    <location>
        <begin position="11"/>
        <end position="326"/>
    </location>
</feature>
<feature type="disulfide bond" description="Redox-active" evidence="7">
    <location>
        <begin position="50"/>
        <end position="55"/>
    </location>
</feature>
<dbReference type="RefSeq" id="WP_257639453.1">
    <property type="nucleotide sequence ID" value="NZ_NEKB01000004.1"/>
</dbReference>
<evidence type="ECO:0000313" key="10">
    <source>
        <dbReference type="EMBL" id="OTA29710.1"/>
    </source>
</evidence>
<keyword evidence="3 6" id="KW-0274">FAD</keyword>
<dbReference type="AlphaFoldDB" id="A0A1Y2SXB7"/>
<dbReference type="STRING" id="1160091.B9T39_02420"/>
<dbReference type="Gene3D" id="3.30.390.30">
    <property type="match status" value="1"/>
</dbReference>
<dbReference type="Gene3D" id="3.50.50.60">
    <property type="entry name" value="FAD/NAD(P)-binding domain"/>
    <property type="match status" value="2"/>
</dbReference>
<name>A0A1Y2SXB7_9BIFI</name>
<evidence type="ECO:0000256" key="6">
    <source>
        <dbReference type="PIRSR" id="PIRSR000350-3"/>
    </source>
</evidence>